<keyword evidence="3" id="KW-1185">Reference proteome</keyword>
<proteinExistence type="predicted"/>
<dbReference type="Gene3D" id="1.10.472.80">
    <property type="entry name" value="Ypt/Rab-GAP domain of gyp1p, domain 3"/>
    <property type="match status" value="1"/>
</dbReference>
<reference evidence="2" key="1">
    <citation type="submission" date="2017-12" db="EMBL/GenBank/DDBJ databases">
        <title>Gene loss provides genomic basis for host adaptation in cereal stripe rust fungi.</title>
        <authorList>
            <person name="Xia C."/>
        </authorList>
    </citation>
    <scope>NUCLEOTIDE SEQUENCE [LARGE SCALE GENOMIC DNA]</scope>
    <source>
        <strain evidence="2">93-210</strain>
    </source>
</reference>
<gene>
    <name evidence="2" type="ORF">PSTT_02437</name>
</gene>
<dbReference type="VEuPathDB" id="FungiDB:PSHT_08280"/>
<dbReference type="PANTHER" id="PTHR20913">
    <property type="entry name" value="TBC1 DOMAIN FAMILY MEMBER 20/GTPASE"/>
    <property type="match status" value="1"/>
</dbReference>
<dbReference type="GO" id="GO:0005789">
    <property type="term" value="C:endoplasmic reticulum membrane"/>
    <property type="evidence" value="ECO:0007669"/>
    <property type="project" value="TreeGrafter"/>
</dbReference>
<protein>
    <recommendedName>
        <fullName evidence="4">Rab-GAP TBC domain-containing protein</fullName>
    </recommendedName>
</protein>
<dbReference type="EMBL" id="PKSL01000014">
    <property type="protein sequence ID" value="POW15122.1"/>
    <property type="molecule type" value="Genomic_DNA"/>
</dbReference>
<name>A0A2S4W040_9BASI</name>
<sequence length="339" mass="39582">MENNRKITESDLKLLRKLSTETGGFSDPKSLYDRLKKQNDRPSKELLKILDPSTCHRKYIWCFFDVRVSSNSSILYDLLIVVYLWRGIFRNNKEIDVKKEEEGEHRDERQVALDINRSFIFRIKLRSNYAKTPKIDYLNKLMAGCEEGDSSDSSHEEEEDLKLLEETIQRFTIQRIRDSMTSDLTPIMGYLRLSWILTLTSHDINDLELVSRIFDFLVCYPPIMIVYLTCVLCLTKSIQIDNLLKESKKEGSEIDLDVVHLIMASLPVLKMDHNQSEEQEAVSIEDIITSTINLYTKYPPTDPKLKLNKIMGPKELYIHMELSKLRRHSSPSYLRSSHP</sequence>
<comment type="caution">
    <text evidence="2">The sequence shown here is derived from an EMBL/GenBank/DDBJ whole genome shotgun (WGS) entry which is preliminary data.</text>
</comment>
<accession>A0A2S4W040</accession>
<dbReference type="VEuPathDB" id="FungiDB:PSTT_02437"/>
<keyword evidence="1" id="KW-0343">GTPase activation</keyword>
<evidence type="ECO:0008006" key="4">
    <source>
        <dbReference type="Google" id="ProtNLM"/>
    </source>
</evidence>
<dbReference type="InterPro" id="IPR045913">
    <property type="entry name" value="TBC20/Gyp8-like"/>
</dbReference>
<evidence type="ECO:0000313" key="3">
    <source>
        <dbReference type="Proteomes" id="UP000239156"/>
    </source>
</evidence>
<organism evidence="2 3">
    <name type="scientific">Puccinia striiformis</name>
    <dbReference type="NCBI Taxonomy" id="27350"/>
    <lineage>
        <taxon>Eukaryota</taxon>
        <taxon>Fungi</taxon>
        <taxon>Dikarya</taxon>
        <taxon>Basidiomycota</taxon>
        <taxon>Pucciniomycotina</taxon>
        <taxon>Pucciniomycetes</taxon>
        <taxon>Pucciniales</taxon>
        <taxon>Pucciniaceae</taxon>
        <taxon>Puccinia</taxon>
    </lineage>
</organism>
<evidence type="ECO:0000313" key="2">
    <source>
        <dbReference type="EMBL" id="POW15122.1"/>
    </source>
</evidence>
<dbReference type="Proteomes" id="UP000239156">
    <property type="component" value="Unassembled WGS sequence"/>
</dbReference>
<dbReference type="PANTHER" id="PTHR20913:SF7">
    <property type="entry name" value="RE60063P"/>
    <property type="match status" value="1"/>
</dbReference>
<dbReference type="GO" id="GO:0006888">
    <property type="term" value="P:endoplasmic reticulum to Golgi vesicle-mediated transport"/>
    <property type="evidence" value="ECO:0007669"/>
    <property type="project" value="TreeGrafter"/>
</dbReference>
<dbReference type="AlphaFoldDB" id="A0A2S4W040"/>
<evidence type="ECO:0000256" key="1">
    <source>
        <dbReference type="ARBA" id="ARBA00022468"/>
    </source>
</evidence>
<dbReference type="VEuPathDB" id="FungiDB:PSHT_08279"/>
<dbReference type="GO" id="GO:0005096">
    <property type="term" value="F:GTPase activator activity"/>
    <property type="evidence" value="ECO:0007669"/>
    <property type="project" value="UniProtKB-KW"/>
</dbReference>